<reference evidence="2 3" key="1">
    <citation type="submission" date="2019-10" db="EMBL/GenBank/DDBJ databases">
        <title>Gracilibacillus sp. nov. isolated from rice seeds.</title>
        <authorList>
            <person name="He S."/>
        </authorList>
    </citation>
    <scope>NUCLEOTIDE SEQUENCE [LARGE SCALE GENOMIC DNA]</scope>
    <source>
        <strain evidence="2 3">TD8</strain>
    </source>
</reference>
<accession>A0A7C8GT65</accession>
<gene>
    <name evidence="2" type="ORF">F9U64_11130</name>
</gene>
<feature type="transmembrane region" description="Helical" evidence="1">
    <location>
        <begin position="9"/>
        <end position="29"/>
    </location>
</feature>
<evidence type="ECO:0000313" key="3">
    <source>
        <dbReference type="Proteomes" id="UP000480246"/>
    </source>
</evidence>
<keyword evidence="1" id="KW-0472">Membrane</keyword>
<sequence>MFKRFLKSYTAWSFVVIFICVLLIIYGAYSADTNITETAPPYILSLFSMFGFILSILALNRATKKWELFRAWLSLLLSVTLVIILIIFLLFLSVAESFG</sequence>
<comment type="caution">
    <text evidence="2">The sequence shown here is derived from an EMBL/GenBank/DDBJ whole genome shotgun (WGS) entry which is preliminary data.</text>
</comment>
<keyword evidence="1" id="KW-0812">Transmembrane</keyword>
<evidence type="ECO:0000313" key="2">
    <source>
        <dbReference type="EMBL" id="KAB8134688.1"/>
    </source>
</evidence>
<proteinExistence type="predicted"/>
<evidence type="ECO:0000256" key="1">
    <source>
        <dbReference type="SAM" id="Phobius"/>
    </source>
</evidence>
<protein>
    <submittedName>
        <fullName evidence="2">Uncharacterized protein</fullName>
    </submittedName>
</protein>
<feature type="transmembrane region" description="Helical" evidence="1">
    <location>
        <begin position="71"/>
        <end position="95"/>
    </location>
</feature>
<organism evidence="2 3">
    <name type="scientific">Gracilibacillus oryzae</name>
    <dbReference type="NCBI Taxonomy" id="1672701"/>
    <lineage>
        <taxon>Bacteria</taxon>
        <taxon>Bacillati</taxon>
        <taxon>Bacillota</taxon>
        <taxon>Bacilli</taxon>
        <taxon>Bacillales</taxon>
        <taxon>Bacillaceae</taxon>
        <taxon>Gracilibacillus</taxon>
    </lineage>
</organism>
<dbReference type="RefSeq" id="WP_153403372.1">
    <property type="nucleotide sequence ID" value="NZ_ML762430.1"/>
</dbReference>
<keyword evidence="3" id="KW-1185">Reference proteome</keyword>
<dbReference type="EMBL" id="WEID01000054">
    <property type="protein sequence ID" value="KAB8134688.1"/>
    <property type="molecule type" value="Genomic_DNA"/>
</dbReference>
<dbReference type="Proteomes" id="UP000480246">
    <property type="component" value="Unassembled WGS sequence"/>
</dbReference>
<name>A0A7C8GT65_9BACI</name>
<feature type="transmembrane region" description="Helical" evidence="1">
    <location>
        <begin position="41"/>
        <end position="59"/>
    </location>
</feature>
<dbReference type="AlphaFoldDB" id="A0A7C8GT65"/>
<keyword evidence="1" id="KW-1133">Transmembrane helix</keyword>